<dbReference type="AlphaFoldDB" id="A0A7S4WF22"/>
<feature type="transmembrane region" description="Helical" evidence="3">
    <location>
        <begin position="355"/>
        <end position="374"/>
    </location>
</feature>
<feature type="transmembrane region" description="Helical" evidence="3">
    <location>
        <begin position="235"/>
        <end position="255"/>
    </location>
</feature>
<reference evidence="4" key="1">
    <citation type="submission" date="2021-01" db="EMBL/GenBank/DDBJ databases">
        <authorList>
            <person name="Corre E."/>
            <person name="Pelletier E."/>
            <person name="Niang G."/>
            <person name="Scheremetjew M."/>
            <person name="Finn R."/>
            <person name="Kale V."/>
            <person name="Holt S."/>
            <person name="Cochrane G."/>
            <person name="Meng A."/>
            <person name="Brown T."/>
            <person name="Cohen L."/>
        </authorList>
    </citation>
    <scope>NUCLEOTIDE SEQUENCE</scope>
    <source>
        <strain evidence="4">CCMP3105</strain>
    </source>
</reference>
<feature type="coiled-coil region" evidence="1">
    <location>
        <begin position="417"/>
        <end position="444"/>
    </location>
</feature>
<name>A0A7S4WF22_9DINO</name>
<keyword evidence="3" id="KW-1133">Transmembrane helix</keyword>
<keyword evidence="3" id="KW-0472">Membrane</keyword>
<evidence type="ECO:0000313" key="4">
    <source>
        <dbReference type="EMBL" id="CAE4650118.1"/>
    </source>
</evidence>
<sequence length="587" mass="61977">MQPLAYVAARSLLGWLQYVDRADRAFISNALLLLATGAAHCWAVAYALFIAIHTRAMNYDGYHEGYTEHLPVWVSWTETLVMGSMGIWWAAGFTTAAVRIIDDDAGGLPSEARDLTPNPVVRLLRSPRLHDALAAAHTVSCVGLFASIVPLCLALALMKGTVTVCEICLIFVSVGFALPHAAVACRRLSWAGGSAQGAAAPPPAPAAEAAAREAAALGPQLCVILALADSPGHAYLWQNLVYLVSAVAFVAAVAACGRSPTKVGDAALPPETGEFLTCLALDVAAAVSLVICLPHLNTWHLWASTAVLLALFVAACFEGWRELFVDFLDPLFVVRSDTAKALPGQQRQRLRQASWVAALVCAAVALWDITLHAVPEGLFEPPADLDGVGAGLPDVFGRNAMLLLRWRPPPAEAPGEQQMLLAAAEALEVERDQLTAQALLEEHRLLLFKYTGAPSERGGGEVPVHARWKTLLLSPKGKLGQLAEGDFPGTLDVTTCLLAQALAKHRKDKGIADGEEAPATPSVHPGVLRIVGPSPEAQAAYMAGCDWWSGLMGSLHGAGSETERGEATEVKAAEGEEGAAEGGDLAR</sequence>
<keyword evidence="3" id="KW-0812">Transmembrane</keyword>
<feature type="compositionally biased region" description="Basic and acidic residues" evidence="2">
    <location>
        <begin position="561"/>
        <end position="574"/>
    </location>
</feature>
<evidence type="ECO:0000256" key="2">
    <source>
        <dbReference type="SAM" id="MobiDB-lite"/>
    </source>
</evidence>
<feature type="transmembrane region" description="Helical" evidence="3">
    <location>
        <begin position="132"/>
        <end position="157"/>
    </location>
</feature>
<feature type="transmembrane region" description="Helical" evidence="3">
    <location>
        <begin position="31"/>
        <end position="52"/>
    </location>
</feature>
<proteinExistence type="predicted"/>
<evidence type="ECO:0000256" key="1">
    <source>
        <dbReference type="SAM" id="Coils"/>
    </source>
</evidence>
<keyword evidence="1" id="KW-0175">Coiled coil</keyword>
<feature type="region of interest" description="Disordered" evidence="2">
    <location>
        <begin position="557"/>
        <end position="587"/>
    </location>
</feature>
<protein>
    <submittedName>
        <fullName evidence="4">Uncharacterized protein</fullName>
    </submittedName>
</protein>
<evidence type="ECO:0000256" key="3">
    <source>
        <dbReference type="SAM" id="Phobius"/>
    </source>
</evidence>
<organism evidence="4">
    <name type="scientific">Alexandrium monilatum</name>
    <dbReference type="NCBI Taxonomy" id="311494"/>
    <lineage>
        <taxon>Eukaryota</taxon>
        <taxon>Sar</taxon>
        <taxon>Alveolata</taxon>
        <taxon>Dinophyceae</taxon>
        <taxon>Gonyaulacales</taxon>
        <taxon>Pyrocystaceae</taxon>
        <taxon>Alexandrium</taxon>
    </lineage>
</organism>
<feature type="transmembrane region" description="Helical" evidence="3">
    <location>
        <begin position="164"/>
        <end position="183"/>
    </location>
</feature>
<dbReference type="EMBL" id="HBNR01073896">
    <property type="protein sequence ID" value="CAE4650118.1"/>
    <property type="molecule type" value="Transcribed_RNA"/>
</dbReference>
<accession>A0A7S4WF22</accession>
<gene>
    <name evidence="4" type="ORF">AMON00008_LOCUS52445</name>
</gene>